<dbReference type="Pfam" id="PF07963">
    <property type="entry name" value="N_methyl"/>
    <property type="match status" value="1"/>
</dbReference>
<dbReference type="InterPro" id="IPR012902">
    <property type="entry name" value="N_methyl_site"/>
</dbReference>
<protein>
    <submittedName>
        <fullName evidence="11">Competence type IV pilus major pilin ComGC</fullName>
    </submittedName>
</protein>
<dbReference type="SUPFAM" id="SSF54523">
    <property type="entry name" value="Pili subunits"/>
    <property type="match status" value="1"/>
</dbReference>
<accession>A0ABY5P783</accession>
<comment type="similarity">
    <text evidence="9">Belongs to the ComGC family.</text>
</comment>
<evidence type="ECO:0000256" key="4">
    <source>
        <dbReference type="ARBA" id="ARBA00022481"/>
    </source>
</evidence>
<keyword evidence="6 10" id="KW-1133">Transmembrane helix</keyword>
<evidence type="ECO:0000313" key="11">
    <source>
        <dbReference type="EMBL" id="UUX34230.1"/>
    </source>
</evidence>
<evidence type="ECO:0000256" key="1">
    <source>
        <dbReference type="ARBA" id="ARBA00004162"/>
    </source>
</evidence>
<evidence type="ECO:0000256" key="3">
    <source>
        <dbReference type="ARBA" id="ARBA00022475"/>
    </source>
</evidence>
<gene>
    <name evidence="11" type="primary">comGC</name>
    <name evidence="11" type="ORF">NRE15_00750</name>
</gene>
<evidence type="ECO:0000256" key="5">
    <source>
        <dbReference type="ARBA" id="ARBA00022692"/>
    </source>
</evidence>
<dbReference type="Gene3D" id="3.30.700.10">
    <property type="entry name" value="Glycoprotein, Type 4 Pilin"/>
    <property type="match status" value="1"/>
</dbReference>
<evidence type="ECO:0000256" key="9">
    <source>
        <dbReference type="ARBA" id="ARBA00043982"/>
    </source>
</evidence>
<keyword evidence="3" id="KW-1003">Cell membrane</keyword>
<keyword evidence="12" id="KW-1185">Reference proteome</keyword>
<sequence length="113" mass="12613">MKKYLIRKIKNNKRAFTLVEMLVVLVIVALLMAIIIPNVAGQRDRIQEQAKTNIAEIIEMQMNTFELVEADSDVTLAKLSSGGYITVKQSNEAQNLLGLTESETLTLPLLIEP</sequence>
<evidence type="ECO:0000256" key="10">
    <source>
        <dbReference type="SAM" id="Phobius"/>
    </source>
</evidence>
<reference evidence="11 12" key="1">
    <citation type="submission" date="2022-08" db="EMBL/GenBank/DDBJ databases">
        <title>Aerococcaceae sp. nov isolated from spoiled eye mask.</title>
        <authorList>
            <person name="Zhou G."/>
            <person name="Xie X.-B."/>
            <person name="Shi Q.-S."/>
            <person name="Wang Y.-S."/>
            <person name="Wen X."/>
            <person name="Peng H."/>
            <person name="Yang X.-J."/>
            <person name="Tao H.-B."/>
            <person name="Huang X.-M."/>
        </authorList>
    </citation>
    <scope>NUCLEOTIDE SEQUENCE [LARGE SCALE GENOMIC DNA]</scope>
    <source>
        <strain evidence="12">DM20194951</strain>
    </source>
</reference>
<organism evidence="11 12">
    <name type="scientific">Fundicoccus culcitae</name>
    <dbReference type="NCBI Taxonomy" id="2969821"/>
    <lineage>
        <taxon>Bacteria</taxon>
        <taxon>Bacillati</taxon>
        <taxon>Bacillota</taxon>
        <taxon>Bacilli</taxon>
        <taxon>Lactobacillales</taxon>
        <taxon>Aerococcaceae</taxon>
        <taxon>Fundicoccus</taxon>
    </lineage>
</organism>
<evidence type="ECO:0000256" key="6">
    <source>
        <dbReference type="ARBA" id="ARBA00022989"/>
    </source>
</evidence>
<keyword evidence="8" id="KW-0178">Competence</keyword>
<dbReference type="NCBIfam" id="NF040999">
    <property type="entry name" value="pilin_ComGC"/>
    <property type="match status" value="1"/>
</dbReference>
<comment type="subcellular location">
    <subcellularLocation>
        <location evidence="1">Cell membrane</location>
        <topology evidence="1">Single-pass membrane protein</topology>
    </subcellularLocation>
    <subcellularLocation>
        <location evidence="2">Cell surface</location>
    </subcellularLocation>
</comment>
<keyword evidence="5 10" id="KW-0812">Transmembrane</keyword>
<keyword evidence="7 10" id="KW-0472">Membrane</keyword>
<dbReference type="InterPro" id="IPR016940">
    <property type="entry name" value="ComGC"/>
</dbReference>
<evidence type="ECO:0000256" key="7">
    <source>
        <dbReference type="ARBA" id="ARBA00023136"/>
    </source>
</evidence>
<dbReference type="RefSeq" id="WP_313793733.1">
    <property type="nucleotide sequence ID" value="NZ_CP102453.1"/>
</dbReference>
<dbReference type="InterPro" id="IPR045584">
    <property type="entry name" value="Pilin-like"/>
</dbReference>
<evidence type="ECO:0000256" key="8">
    <source>
        <dbReference type="ARBA" id="ARBA00023287"/>
    </source>
</evidence>
<name>A0ABY5P783_9LACT</name>
<dbReference type="Proteomes" id="UP001315967">
    <property type="component" value="Chromosome"/>
</dbReference>
<feature type="transmembrane region" description="Helical" evidence="10">
    <location>
        <begin position="21"/>
        <end position="40"/>
    </location>
</feature>
<evidence type="ECO:0000313" key="12">
    <source>
        <dbReference type="Proteomes" id="UP001315967"/>
    </source>
</evidence>
<evidence type="ECO:0000256" key="2">
    <source>
        <dbReference type="ARBA" id="ARBA00004241"/>
    </source>
</evidence>
<keyword evidence="4" id="KW-0488">Methylation</keyword>
<dbReference type="NCBIfam" id="TIGR02532">
    <property type="entry name" value="IV_pilin_GFxxxE"/>
    <property type="match status" value="1"/>
</dbReference>
<dbReference type="EMBL" id="CP102453">
    <property type="protein sequence ID" value="UUX34230.1"/>
    <property type="molecule type" value="Genomic_DNA"/>
</dbReference>
<proteinExistence type="inferred from homology"/>